<evidence type="ECO:0000259" key="1">
    <source>
        <dbReference type="SMART" id="SM00849"/>
    </source>
</evidence>
<dbReference type="PANTHER" id="PTHR43546">
    <property type="entry name" value="UPF0173 METAL-DEPENDENT HYDROLASE MJ1163-RELATED"/>
    <property type="match status" value="1"/>
</dbReference>
<dbReference type="OrthoDB" id="3190691at2"/>
<sequence>MRVTKYDHALLVIDEADASLVVDPGSFTAQLPDVSRAVAVVITHEHPDHWTPEHLRAIRAAAGDIPIFGPQGVATAAADFDVTVVAPGDTQTAGPFTLRFFGGRHAVIHSSIPVVDNVGVLVNETLYYPGDSYAVPTLENGGRVPVLAAPVGAPWLKIGEAMDFVLEVAPERAFSAHEQTLSPAGLTMGRARLAWCVEQGGGTFAALDPGDSLDA</sequence>
<feature type="domain" description="Metallo-beta-lactamase" evidence="1">
    <location>
        <begin position="6"/>
        <end position="177"/>
    </location>
</feature>
<organism evidence="2 3">
    <name type="scientific">Microbacterium mangrovi</name>
    <dbReference type="NCBI Taxonomy" id="1348253"/>
    <lineage>
        <taxon>Bacteria</taxon>
        <taxon>Bacillati</taxon>
        <taxon>Actinomycetota</taxon>
        <taxon>Actinomycetes</taxon>
        <taxon>Micrococcales</taxon>
        <taxon>Microbacteriaceae</taxon>
        <taxon>Microbacterium</taxon>
    </lineage>
</organism>
<dbReference type="SUPFAM" id="SSF56281">
    <property type="entry name" value="Metallo-hydrolase/oxidoreductase"/>
    <property type="match status" value="1"/>
</dbReference>
<keyword evidence="3" id="KW-1185">Reference proteome</keyword>
<accession>A0A0B2A1V9</accession>
<dbReference type="Gene3D" id="3.60.15.10">
    <property type="entry name" value="Ribonuclease Z/Hydroxyacylglutathione hydrolase-like"/>
    <property type="match status" value="1"/>
</dbReference>
<dbReference type="PANTHER" id="PTHR43546:SF3">
    <property type="entry name" value="UPF0173 METAL-DEPENDENT HYDROLASE MJ1163"/>
    <property type="match status" value="1"/>
</dbReference>
<dbReference type="SMART" id="SM00849">
    <property type="entry name" value="Lactamase_B"/>
    <property type="match status" value="1"/>
</dbReference>
<proteinExistence type="predicted"/>
<dbReference type="EMBL" id="JTDK01000010">
    <property type="protein sequence ID" value="KHK97474.1"/>
    <property type="molecule type" value="Genomic_DNA"/>
</dbReference>
<dbReference type="InterPro" id="IPR050114">
    <property type="entry name" value="UPF0173_UPF0282_UlaG_hydrolase"/>
</dbReference>
<dbReference type="STRING" id="1348253.LK09_12020"/>
<evidence type="ECO:0000313" key="2">
    <source>
        <dbReference type="EMBL" id="KHK97474.1"/>
    </source>
</evidence>
<protein>
    <submittedName>
        <fullName evidence="2">Beta-lactamase</fullName>
    </submittedName>
</protein>
<gene>
    <name evidence="2" type="ORF">LK09_12020</name>
</gene>
<comment type="caution">
    <text evidence="2">The sequence shown here is derived from an EMBL/GenBank/DDBJ whole genome shotgun (WGS) entry which is preliminary data.</text>
</comment>
<name>A0A0B2A1V9_9MICO</name>
<dbReference type="InterPro" id="IPR036866">
    <property type="entry name" value="RibonucZ/Hydroxyglut_hydro"/>
</dbReference>
<dbReference type="Proteomes" id="UP000031030">
    <property type="component" value="Unassembled WGS sequence"/>
</dbReference>
<dbReference type="RefSeq" id="WP_039399518.1">
    <property type="nucleotide sequence ID" value="NZ_JTDK01000010.1"/>
</dbReference>
<dbReference type="InterPro" id="IPR001279">
    <property type="entry name" value="Metallo-B-lactamas"/>
</dbReference>
<reference evidence="2 3" key="1">
    <citation type="submission" date="2014-11" db="EMBL/GenBank/DDBJ databases">
        <title>Genome sequence of Microbacterium mangrovi MUSC 115(T).</title>
        <authorList>
            <person name="Lee L.-H."/>
        </authorList>
    </citation>
    <scope>NUCLEOTIDE SEQUENCE [LARGE SCALE GENOMIC DNA]</scope>
    <source>
        <strain evidence="2 3">MUSC 115</strain>
    </source>
</reference>
<evidence type="ECO:0000313" key="3">
    <source>
        <dbReference type="Proteomes" id="UP000031030"/>
    </source>
</evidence>
<dbReference type="Pfam" id="PF13483">
    <property type="entry name" value="Lactamase_B_3"/>
    <property type="match status" value="1"/>
</dbReference>
<dbReference type="AlphaFoldDB" id="A0A0B2A1V9"/>